<dbReference type="Proteomes" id="UP000634139">
    <property type="component" value="Unassembled WGS sequence"/>
</dbReference>
<evidence type="ECO:0000313" key="9">
    <source>
        <dbReference type="Proteomes" id="UP000634139"/>
    </source>
</evidence>
<evidence type="ECO:0000313" key="8">
    <source>
        <dbReference type="EMBL" id="GHA06326.1"/>
    </source>
</evidence>
<dbReference type="InterPro" id="IPR036737">
    <property type="entry name" value="OmpA-like_sf"/>
</dbReference>
<keyword evidence="6" id="KW-0732">Signal</keyword>
<reference evidence="8" key="1">
    <citation type="journal article" date="2014" name="Int. J. Syst. Evol. Microbiol.">
        <title>Complete genome sequence of Corynebacterium casei LMG S-19264T (=DSM 44701T), isolated from a smear-ripened cheese.</title>
        <authorList>
            <consortium name="US DOE Joint Genome Institute (JGI-PGF)"/>
            <person name="Walter F."/>
            <person name="Albersmeier A."/>
            <person name="Kalinowski J."/>
            <person name="Ruckert C."/>
        </authorList>
    </citation>
    <scope>NUCLEOTIDE SEQUENCE</scope>
    <source>
        <strain evidence="8">KCTC 32422</strain>
    </source>
</reference>
<dbReference type="AlphaFoldDB" id="A0A918RN31"/>
<evidence type="ECO:0000256" key="4">
    <source>
        <dbReference type="PROSITE-ProRule" id="PRU00473"/>
    </source>
</evidence>
<dbReference type="GO" id="GO:0009279">
    <property type="term" value="C:cell outer membrane"/>
    <property type="evidence" value="ECO:0007669"/>
    <property type="project" value="UniProtKB-SubCell"/>
</dbReference>
<proteinExistence type="predicted"/>
<dbReference type="PRINTS" id="PR01021">
    <property type="entry name" value="OMPADOMAIN"/>
</dbReference>
<gene>
    <name evidence="8" type="ORF">GCM10011617_28920</name>
</gene>
<organism evidence="8 9">
    <name type="scientific">Novosphingobium arvoryzae</name>
    <dbReference type="NCBI Taxonomy" id="1256514"/>
    <lineage>
        <taxon>Bacteria</taxon>
        <taxon>Pseudomonadati</taxon>
        <taxon>Pseudomonadota</taxon>
        <taxon>Alphaproteobacteria</taxon>
        <taxon>Sphingomonadales</taxon>
        <taxon>Sphingomonadaceae</taxon>
        <taxon>Novosphingobium</taxon>
    </lineage>
</organism>
<feature type="region of interest" description="Disordered" evidence="5">
    <location>
        <begin position="209"/>
        <end position="248"/>
    </location>
</feature>
<evidence type="ECO:0000256" key="5">
    <source>
        <dbReference type="SAM" id="MobiDB-lite"/>
    </source>
</evidence>
<feature type="domain" description="OmpA-like" evidence="7">
    <location>
        <begin position="120"/>
        <end position="235"/>
    </location>
</feature>
<evidence type="ECO:0000256" key="1">
    <source>
        <dbReference type="ARBA" id="ARBA00004442"/>
    </source>
</evidence>
<keyword evidence="3" id="KW-0998">Cell outer membrane</keyword>
<sequence length="248" mass="25615">MTRLRVPFLVIAGAAASGVLAFASQIAHGPALIAGIEGRAARAIAASGGGDVTARFRTANGWLTRHPVLDGGRTLDPAVRARVAAAVAAQPGVGGVQWSFDPARRPVDPALRQGGLRCQGDVDAILKTRTIRFAEGRATLDPASVTLLDEVAAALRPCRGSIIAVTGHTDAQGAEEANVALSLERARTVREALVRRGIARADLRARGMGSAEPVAGLEPDDPANRRIEFSVVSPVSLKPTPIDTPGPG</sequence>
<comment type="caution">
    <text evidence="8">The sequence shown here is derived from an EMBL/GenBank/DDBJ whole genome shotgun (WGS) entry which is preliminary data.</text>
</comment>
<evidence type="ECO:0000256" key="2">
    <source>
        <dbReference type="ARBA" id="ARBA00023136"/>
    </source>
</evidence>
<dbReference type="PANTHER" id="PTHR30329:SF21">
    <property type="entry name" value="LIPOPROTEIN YIAD-RELATED"/>
    <property type="match status" value="1"/>
</dbReference>
<feature type="signal peptide" evidence="6">
    <location>
        <begin position="1"/>
        <end position="21"/>
    </location>
</feature>
<reference evidence="8" key="2">
    <citation type="submission" date="2020-09" db="EMBL/GenBank/DDBJ databases">
        <authorList>
            <person name="Sun Q."/>
            <person name="Kim S."/>
        </authorList>
    </citation>
    <scope>NUCLEOTIDE SEQUENCE</scope>
    <source>
        <strain evidence="8">KCTC 32422</strain>
    </source>
</reference>
<keyword evidence="9" id="KW-1185">Reference proteome</keyword>
<evidence type="ECO:0000256" key="6">
    <source>
        <dbReference type="SAM" id="SignalP"/>
    </source>
</evidence>
<dbReference type="CDD" id="cd07185">
    <property type="entry name" value="OmpA_C-like"/>
    <property type="match status" value="1"/>
</dbReference>
<dbReference type="EMBL" id="BMZD01000010">
    <property type="protein sequence ID" value="GHA06326.1"/>
    <property type="molecule type" value="Genomic_DNA"/>
</dbReference>
<keyword evidence="2 4" id="KW-0472">Membrane</keyword>
<dbReference type="Pfam" id="PF00691">
    <property type="entry name" value="OmpA"/>
    <property type="match status" value="1"/>
</dbReference>
<evidence type="ECO:0000259" key="7">
    <source>
        <dbReference type="PROSITE" id="PS51123"/>
    </source>
</evidence>
<dbReference type="InterPro" id="IPR006665">
    <property type="entry name" value="OmpA-like"/>
</dbReference>
<evidence type="ECO:0000256" key="3">
    <source>
        <dbReference type="ARBA" id="ARBA00023237"/>
    </source>
</evidence>
<dbReference type="PROSITE" id="PS51123">
    <property type="entry name" value="OMPA_2"/>
    <property type="match status" value="1"/>
</dbReference>
<dbReference type="InterPro" id="IPR050330">
    <property type="entry name" value="Bact_OuterMem_StrucFunc"/>
</dbReference>
<accession>A0A918RN31</accession>
<feature type="chain" id="PRO_5037540681" description="OmpA-like domain-containing protein" evidence="6">
    <location>
        <begin position="22"/>
        <end position="248"/>
    </location>
</feature>
<name>A0A918RN31_9SPHN</name>
<protein>
    <recommendedName>
        <fullName evidence="7">OmpA-like domain-containing protein</fullName>
    </recommendedName>
</protein>
<dbReference type="SUPFAM" id="SSF103088">
    <property type="entry name" value="OmpA-like"/>
    <property type="match status" value="1"/>
</dbReference>
<dbReference type="Gene3D" id="3.30.1330.60">
    <property type="entry name" value="OmpA-like domain"/>
    <property type="match status" value="1"/>
</dbReference>
<dbReference type="RefSeq" id="WP_189542806.1">
    <property type="nucleotide sequence ID" value="NZ_BMZD01000010.1"/>
</dbReference>
<dbReference type="PANTHER" id="PTHR30329">
    <property type="entry name" value="STATOR ELEMENT OF FLAGELLAR MOTOR COMPLEX"/>
    <property type="match status" value="1"/>
</dbReference>
<comment type="subcellular location">
    <subcellularLocation>
        <location evidence="1">Cell outer membrane</location>
    </subcellularLocation>
</comment>
<dbReference type="InterPro" id="IPR006664">
    <property type="entry name" value="OMP_bac"/>
</dbReference>